<dbReference type="GO" id="GO:0003921">
    <property type="term" value="F:GMP synthase activity"/>
    <property type="evidence" value="ECO:0007669"/>
    <property type="project" value="InterPro"/>
</dbReference>
<comment type="catalytic activity">
    <reaction evidence="11">
        <text>XMP + L-glutamine + ATP + H2O = GMP + L-glutamate + AMP + diphosphate + 2 H(+)</text>
        <dbReference type="Rhea" id="RHEA:11680"/>
        <dbReference type="ChEBI" id="CHEBI:15377"/>
        <dbReference type="ChEBI" id="CHEBI:15378"/>
        <dbReference type="ChEBI" id="CHEBI:29985"/>
        <dbReference type="ChEBI" id="CHEBI:30616"/>
        <dbReference type="ChEBI" id="CHEBI:33019"/>
        <dbReference type="ChEBI" id="CHEBI:57464"/>
        <dbReference type="ChEBI" id="CHEBI:58115"/>
        <dbReference type="ChEBI" id="CHEBI:58359"/>
        <dbReference type="ChEBI" id="CHEBI:456215"/>
        <dbReference type="EC" id="6.3.5.2"/>
    </reaction>
</comment>
<dbReference type="FunFam" id="3.40.50.880:FF:000001">
    <property type="entry name" value="GMP synthase [glutamine-hydrolyzing]"/>
    <property type="match status" value="1"/>
</dbReference>
<evidence type="ECO:0000256" key="10">
    <source>
        <dbReference type="ARBA" id="ARBA00022962"/>
    </source>
</evidence>
<gene>
    <name evidence="11" type="primary">guaA</name>
    <name evidence="14" type="ORF">EIC27_03015</name>
</gene>
<dbReference type="NCBIfam" id="NF000848">
    <property type="entry name" value="PRK00074.1"/>
    <property type="match status" value="1"/>
</dbReference>
<evidence type="ECO:0000313" key="14">
    <source>
        <dbReference type="EMBL" id="RST67781.1"/>
    </source>
</evidence>
<dbReference type="CDD" id="cd01742">
    <property type="entry name" value="GATase1_GMP_Synthase"/>
    <property type="match status" value="1"/>
</dbReference>
<dbReference type="SUPFAM" id="SSF52402">
    <property type="entry name" value="Adenine nucleotide alpha hydrolases-like"/>
    <property type="match status" value="1"/>
</dbReference>
<keyword evidence="9 11" id="KW-0067">ATP-binding</keyword>
<dbReference type="InterPro" id="IPR022955">
    <property type="entry name" value="GMP_synthase"/>
</dbReference>
<dbReference type="PROSITE" id="PS51553">
    <property type="entry name" value="GMPS_ATP_PPASE"/>
    <property type="match status" value="1"/>
</dbReference>
<dbReference type="Gene3D" id="3.30.300.10">
    <property type="match status" value="1"/>
</dbReference>
<dbReference type="SUPFAM" id="SSF54810">
    <property type="entry name" value="GMP synthetase C-terminal dimerisation domain"/>
    <property type="match status" value="1"/>
</dbReference>
<feature type="binding site" evidence="12">
    <location>
        <begin position="227"/>
        <end position="233"/>
    </location>
    <ligand>
        <name>ATP</name>
        <dbReference type="ChEBI" id="CHEBI:30616"/>
    </ligand>
</feature>
<dbReference type="InterPro" id="IPR001674">
    <property type="entry name" value="GMP_synth_C"/>
</dbReference>
<evidence type="ECO:0000259" key="13">
    <source>
        <dbReference type="PROSITE" id="PS51553"/>
    </source>
</evidence>
<dbReference type="OrthoDB" id="9802219at2"/>
<dbReference type="GO" id="GO:0005524">
    <property type="term" value="F:ATP binding"/>
    <property type="evidence" value="ECO:0007669"/>
    <property type="project" value="UniProtKB-UniRule"/>
</dbReference>
<dbReference type="InterPro" id="IPR017926">
    <property type="entry name" value="GATASE"/>
</dbReference>
<reference evidence="15" key="1">
    <citation type="submission" date="2018-11" db="EMBL/GenBank/DDBJ databases">
        <title>Phylogenetic, genomic, and biogeographic characterization of a novel and ubiquitous marine invertebrate-associated Rickettsiales parasite, Candidatus Marinoinvertebrata rohwerii, gen. nov., sp. nov.</title>
        <authorList>
            <person name="Klinges J.G."/>
            <person name="Rosales S.M."/>
            <person name="Mcminds R."/>
            <person name="Shaver E.C."/>
            <person name="Shantz A."/>
            <person name="Peters E.C."/>
            <person name="Burkepile D.E."/>
            <person name="Silliman B.R."/>
            <person name="Vega Thurber R.L."/>
        </authorList>
    </citation>
    <scope>NUCLEOTIDE SEQUENCE [LARGE SCALE GENOMIC DNA]</scope>
    <source>
        <strain evidence="15">a_cerv_44</strain>
    </source>
</reference>
<dbReference type="Pfam" id="PF00958">
    <property type="entry name" value="GMP_synt_C"/>
    <property type="match status" value="1"/>
</dbReference>
<evidence type="ECO:0000256" key="6">
    <source>
        <dbReference type="ARBA" id="ARBA00022741"/>
    </source>
</evidence>
<protein>
    <recommendedName>
        <fullName evidence="4 11">GMP synthase [glutamine-hydrolyzing]</fullName>
        <ecNumber evidence="3 11">6.3.5.2</ecNumber>
    </recommendedName>
    <alternativeName>
        <fullName evidence="11">GMP synthetase</fullName>
    </alternativeName>
    <alternativeName>
        <fullName evidence="11">Glutamine amidotransferase</fullName>
    </alternativeName>
</protein>
<dbReference type="EC" id="6.3.5.2" evidence="3 11"/>
<dbReference type="InterPro" id="IPR014729">
    <property type="entry name" value="Rossmann-like_a/b/a_fold"/>
</dbReference>
<comment type="caution">
    <text evidence="14">The sequence shown here is derived from an EMBL/GenBank/DDBJ whole genome shotgun (WGS) entry which is preliminary data.</text>
</comment>
<dbReference type="FunFam" id="3.40.50.620:FF:000001">
    <property type="entry name" value="GMP synthase [glutamine-hydrolyzing]"/>
    <property type="match status" value="1"/>
</dbReference>
<evidence type="ECO:0000256" key="5">
    <source>
        <dbReference type="ARBA" id="ARBA00022598"/>
    </source>
</evidence>
<dbReference type="InterPro" id="IPR029062">
    <property type="entry name" value="Class_I_gatase-like"/>
</dbReference>
<evidence type="ECO:0000256" key="4">
    <source>
        <dbReference type="ARBA" id="ARBA00021562"/>
    </source>
</evidence>
<comment type="pathway">
    <text evidence="2 11">Purine metabolism; GMP biosynthesis; GMP from XMP (L-Gln route): step 1/1.</text>
</comment>
<dbReference type="PANTHER" id="PTHR11922:SF2">
    <property type="entry name" value="GMP SYNTHASE [GLUTAMINE-HYDROLYZING]"/>
    <property type="match status" value="1"/>
</dbReference>
<evidence type="ECO:0000256" key="2">
    <source>
        <dbReference type="ARBA" id="ARBA00005153"/>
    </source>
</evidence>
<dbReference type="InterPro" id="IPR022310">
    <property type="entry name" value="NAD/GMP_synthase"/>
</dbReference>
<dbReference type="PRINTS" id="PR00096">
    <property type="entry name" value="GATASE"/>
</dbReference>
<dbReference type="Pfam" id="PF00117">
    <property type="entry name" value="GATase"/>
    <property type="match status" value="1"/>
</dbReference>
<sequence length="518" mass="58213">MIDHDKVLILDFGSQFTQLITRRVRELNIYSEIKPFSISDEEVRKFNPKAIILSGGSESITDNESPKIPKIIYDLDIPILGICYGQQGICMDFGGIVSNSTSRSYGAAKLEILKKSVLFDDFWQVGDFYQVWMSHGDYISKLPNDFQVIAKTEKAPYAVIQHQSKKIYGIQFHPEVYHTPDGINIINAFLTKVAGCKKDWQMGSFIDEQIDKTKAVIGHKKVVLGLSGGVDSTVVATLLNKAIGKQLYCIFVDNGLLRYNEVEEVEKSLKDNFDLQIRTIDASERFLSELKNVTDPEEKRKIIGRVFIETFQKAIKEIDDVEYLAQGTIYPDVIESAATSTGKKVTIKSHHNVGGVPKDIGDLKLIEPLKLLFKDEVRRLGKELDIPDLILNRHPFPGPGLGIRVIGEVTKEKCEILRKADYIFINALKKHNLYSQIWQAYAALLPVKTVGVMGDARTYQHICVLRAVTSVDGMTADYVDIPHEILGSIARQIINEVHGINRVVYDITSKPPATIEME</sequence>
<dbReference type="Proteomes" id="UP000279470">
    <property type="component" value="Unassembled WGS sequence"/>
</dbReference>
<dbReference type="PROSITE" id="PS51273">
    <property type="entry name" value="GATASE_TYPE_1"/>
    <property type="match status" value="1"/>
</dbReference>
<comment type="subunit">
    <text evidence="11">Homodimer.</text>
</comment>
<feature type="active site" description="Nucleophile" evidence="11">
    <location>
        <position position="83"/>
    </location>
</feature>
<dbReference type="PANTHER" id="PTHR11922">
    <property type="entry name" value="GMP SYNTHASE-RELATED"/>
    <property type="match status" value="1"/>
</dbReference>
<dbReference type="GO" id="GO:0005829">
    <property type="term" value="C:cytosol"/>
    <property type="evidence" value="ECO:0007669"/>
    <property type="project" value="TreeGrafter"/>
</dbReference>
<evidence type="ECO:0000256" key="1">
    <source>
        <dbReference type="ARBA" id="ARBA00002332"/>
    </source>
</evidence>
<evidence type="ECO:0000256" key="9">
    <source>
        <dbReference type="ARBA" id="ARBA00022840"/>
    </source>
</evidence>
<evidence type="ECO:0000313" key="15">
    <source>
        <dbReference type="Proteomes" id="UP000279470"/>
    </source>
</evidence>
<dbReference type="SUPFAM" id="SSF52317">
    <property type="entry name" value="Class I glutamine amidotransferase-like"/>
    <property type="match status" value="1"/>
</dbReference>
<dbReference type="InterPro" id="IPR004739">
    <property type="entry name" value="GMP_synth_GATase"/>
</dbReference>
<dbReference type="FunFam" id="3.30.300.10:FF:000002">
    <property type="entry name" value="GMP synthase [glutamine-hydrolyzing]"/>
    <property type="match status" value="1"/>
</dbReference>
<dbReference type="CDD" id="cd01997">
    <property type="entry name" value="GMP_synthase_C"/>
    <property type="match status" value="1"/>
</dbReference>
<evidence type="ECO:0000256" key="11">
    <source>
        <dbReference type="HAMAP-Rule" id="MF_00344"/>
    </source>
</evidence>
<keyword evidence="15" id="KW-1185">Reference proteome</keyword>
<feature type="active site" evidence="11">
    <location>
        <position position="173"/>
    </location>
</feature>
<dbReference type="InterPro" id="IPR025777">
    <property type="entry name" value="GMPS_ATP_PPase_dom"/>
</dbReference>
<dbReference type="HAMAP" id="MF_00344">
    <property type="entry name" value="GMP_synthase"/>
    <property type="match status" value="1"/>
</dbReference>
<evidence type="ECO:0000256" key="7">
    <source>
        <dbReference type="ARBA" id="ARBA00022749"/>
    </source>
</evidence>
<name>A0A429XMU0_9RICK</name>
<dbReference type="EMBL" id="RXFM01000032">
    <property type="protein sequence ID" value="RST67781.1"/>
    <property type="molecule type" value="Genomic_DNA"/>
</dbReference>
<dbReference type="RefSeq" id="WP_126044670.1">
    <property type="nucleotide sequence ID" value="NZ_RXFM01000032.1"/>
</dbReference>
<dbReference type="Gene3D" id="3.40.50.620">
    <property type="entry name" value="HUPs"/>
    <property type="match status" value="1"/>
</dbReference>
<comment type="function">
    <text evidence="1 11">Catalyzes the synthesis of GMP from XMP.</text>
</comment>
<keyword evidence="7 11" id="KW-0332">GMP biosynthesis</keyword>
<accession>A0A429XMU0</accession>
<keyword evidence="6 11" id="KW-0547">Nucleotide-binding</keyword>
<keyword evidence="8 11" id="KW-0658">Purine biosynthesis</keyword>
<keyword evidence="5 11" id="KW-0436">Ligase</keyword>
<dbReference type="NCBIfam" id="TIGR00888">
    <property type="entry name" value="guaA_Nterm"/>
    <property type="match status" value="1"/>
</dbReference>
<proteinExistence type="inferred from homology"/>
<keyword evidence="10 11" id="KW-0315">Glutamine amidotransferase</keyword>
<evidence type="ECO:0000256" key="12">
    <source>
        <dbReference type="PROSITE-ProRule" id="PRU00886"/>
    </source>
</evidence>
<feature type="active site" evidence="11">
    <location>
        <position position="175"/>
    </location>
</feature>
<organism evidence="14 15">
    <name type="scientific">Candidatus Aquarickettsia rohweri</name>
    <dbReference type="NCBI Taxonomy" id="2602574"/>
    <lineage>
        <taxon>Bacteria</taxon>
        <taxon>Pseudomonadati</taxon>
        <taxon>Pseudomonadota</taxon>
        <taxon>Alphaproteobacteria</taxon>
        <taxon>Rickettsiales</taxon>
        <taxon>Candidatus Midichloriaceae</taxon>
        <taxon>Candidatus Aquarickettsia</taxon>
    </lineage>
</organism>
<dbReference type="AlphaFoldDB" id="A0A429XMU0"/>
<evidence type="ECO:0000256" key="3">
    <source>
        <dbReference type="ARBA" id="ARBA00012746"/>
    </source>
</evidence>
<dbReference type="Gene3D" id="3.40.50.880">
    <property type="match status" value="1"/>
</dbReference>
<dbReference type="UniPathway" id="UPA00189">
    <property type="reaction ID" value="UER00296"/>
</dbReference>
<dbReference type="Pfam" id="PF02540">
    <property type="entry name" value="NAD_synthase"/>
    <property type="match status" value="1"/>
</dbReference>
<feature type="domain" description="GMPS ATP-PPase" evidence="13">
    <location>
        <begin position="200"/>
        <end position="393"/>
    </location>
</feature>
<evidence type="ECO:0000256" key="8">
    <source>
        <dbReference type="ARBA" id="ARBA00022755"/>
    </source>
</evidence>
<dbReference type="PRINTS" id="PR00097">
    <property type="entry name" value="ANTSNTHASEII"/>
</dbReference>
<dbReference type="NCBIfam" id="TIGR00884">
    <property type="entry name" value="guaA_Cterm"/>
    <property type="match status" value="1"/>
</dbReference>